<dbReference type="InterPro" id="IPR030395">
    <property type="entry name" value="GP_PDE_dom"/>
</dbReference>
<dbReference type="Proteomes" id="UP001138672">
    <property type="component" value="Unassembled WGS sequence"/>
</dbReference>
<dbReference type="GO" id="GO:0070291">
    <property type="term" value="P:N-acylethanolamine metabolic process"/>
    <property type="evidence" value="ECO:0007669"/>
    <property type="project" value="TreeGrafter"/>
</dbReference>
<keyword evidence="5" id="KW-1185">Reference proteome</keyword>
<reference evidence="2" key="1">
    <citation type="submission" date="2021-03" db="EMBL/GenBank/DDBJ databases">
        <title>Genomic Encyclopedia of Type Strains, Phase IV (KMG-IV): sequencing the most valuable type-strain genomes for metagenomic binning, comparative biology and taxonomic classification.</title>
        <authorList>
            <person name="Goeker M."/>
        </authorList>
    </citation>
    <scope>NUCLEOTIDE SEQUENCE</scope>
    <source>
        <strain evidence="2">DSM 15523</strain>
        <strain evidence="3 5">DSM 16476</strain>
    </source>
</reference>
<gene>
    <name evidence="2" type="ORF">J2Z56_001753</name>
    <name evidence="3" type="ORF">J2Z57_001876</name>
</gene>
<feature type="domain" description="GP-PDE" evidence="1">
    <location>
        <begin position="38"/>
        <end position="281"/>
    </location>
</feature>
<name>A0A9X0YJM6_9FLAO</name>
<organism evidence="2 4">
    <name type="scientific">Formosa algae</name>
    <dbReference type="NCBI Taxonomy" id="225843"/>
    <lineage>
        <taxon>Bacteria</taxon>
        <taxon>Pseudomonadati</taxon>
        <taxon>Bacteroidota</taxon>
        <taxon>Flavobacteriia</taxon>
        <taxon>Flavobacteriales</taxon>
        <taxon>Flavobacteriaceae</taxon>
        <taxon>Formosa</taxon>
    </lineage>
</organism>
<dbReference type="EMBL" id="JAGGJQ010000004">
    <property type="protein sequence ID" value="MBP1839829.1"/>
    <property type="molecule type" value="Genomic_DNA"/>
</dbReference>
<dbReference type="EMBL" id="JAUSUU010000005">
    <property type="protein sequence ID" value="MDQ0335428.1"/>
    <property type="molecule type" value="Genomic_DNA"/>
</dbReference>
<dbReference type="OrthoDB" id="384721at2"/>
<dbReference type="Pfam" id="PF03009">
    <property type="entry name" value="GDPD"/>
    <property type="match status" value="1"/>
</dbReference>
<dbReference type="GO" id="GO:0008889">
    <property type="term" value="F:glycerophosphodiester phosphodiesterase activity"/>
    <property type="evidence" value="ECO:0007669"/>
    <property type="project" value="UniProtKB-EC"/>
</dbReference>
<evidence type="ECO:0000313" key="2">
    <source>
        <dbReference type="EMBL" id="MBP1839829.1"/>
    </source>
</evidence>
<dbReference type="EC" id="3.1.4.46" evidence="2"/>
<evidence type="ECO:0000313" key="5">
    <source>
        <dbReference type="Proteomes" id="UP001231587"/>
    </source>
</evidence>
<protein>
    <submittedName>
        <fullName evidence="2">Glycerophosphoryl diester phosphodiesterase</fullName>
        <ecNumber evidence="2">3.1.4.46</ecNumber>
    </submittedName>
</protein>
<dbReference type="Proteomes" id="UP001231587">
    <property type="component" value="Unassembled WGS sequence"/>
</dbReference>
<accession>A0A9X0YJM6</accession>
<comment type="caution">
    <text evidence="2">The sequence shown here is derived from an EMBL/GenBank/DDBJ whole genome shotgun (WGS) entry which is preliminary data.</text>
</comment>
<keyword evidence="2" id="KW-0378">Hydrolase</keyword>
<dbReference type="PROSITE" id="PS51704">
    <property type="entry name" value="GP_PDE"/>
    <property type="match status" value="1"/>
</dbReference>
<proteinExistence type="predicted"/>
<sequence length="282" mass="31675">MKYFIFAVTIFCFISCSETTSKNSKLIETFKASNTELPRISVHRGGKNLLHYPENCLETLQYVNDSIFAIYEIDVAQTKDGKLVLMHDNAIDRTSTGTGVIKNLTYKELTAFNLEDDYGNVTNFKIPLFKDVLKWAKTNNVILTIDIKRSVSQKVVIDAIRDMKAEDVSVIITYDVEQATTAYALAPELLLSVSARNEDEFNRLLDAKIPTKNMLAFTGTRLSNASLFDKLHAEDIVCMLGTLGNLDKQATVKGEQSYVRWKALGVDIFATDRPFAVYNAIK</sequence>
<dbReference type="GO" id="GO:0006644">
    <property type="term" value="P:phospholipid metabolic process"/>
    <property type="evidence" value="ECO:0007669"/>
    <property type="project" value="TreeGrafter"/>
</dbReference>
<dbReference type="PANTHER" id="PTHR46320:SF1">
    <property type="entry name" value="GLYCEROPHOSPHODIESTER PHOSPHODIESTERASE 1"/>
    <property type="match status" value="1"/>
</dbReference>
<dbReference type="Gene3D" id="3.20.20.190">
    <property type="entry name" value="Phosphatidylinositol (PI) phosphodiesterase"/>
    <property type="match status" value="1"/>
</dbReference>
<dbReference type="GO" id="GO:0006580">
    <property type="term" value="P:ethanolamine metabolic process"/>
    <property type="evidence" value="ECO:0007669"/>
    <property type="project" value="TreeGrafter"/>
</dbReference>
<dbReference type="CDD" id="cd08566">
    <property type="entry name" value="GDPD_AtGDE_like"/>
    <property type="match status" value="1"/>
</dbReference>
<evidence type="ECO:0000313" key="4">
    <source>
        <dbReference type="Proteomes" id="UP001138672"/>
    </source>
</evidence>
<evidence type="ECO:0000259" key="1">
    <source>
        <dbReference type="PROSITE" id="PS51704"/>
    </source>
</evidence>
<dbReference type="GO" id="GO:0005886">
    <property type="term" value="C:plasma membrane"/>
    <property type="evidence" value="ECO:0007669"/>
    <property type="project" value="TreeGrafter"/>
</dbReference>
<dbReference type="SUPFAM" id="SSF51695">
    <property type="entry name" value="PLC-like phosphodiesterases"/>
    <property type="match status" value="1"/>
</dbReference>
<evidence type="ECO:0000313" key="3">
    <source>
        <dbReference type="EMBL" id="MDQ0335428.1"/>
    </source>
</evidence>
<dbReference type="AlphaFoldDB" id="A0A9X0YJM6"/>
<dbReference type="PANTHER" id="PTHR46320">
    <property type="entry name" value="GLYCEROPHOSPHODIESTER PHOSPHODIESTERASE 1"/>
    <property type="match status" value="1"/>
</dbReference>
<dbReference type="RefSeq" id="WP_057783189.1">
    <property type="nucleotide sequence ID" value="NZ_JAGGJQ010000004.1"/>
</dbReference>
<dbReference type="InterPro" id="IPR017946">
    <property type="entry name" value="PLC-like_Pdiesterase_TIM-brl"/>
</dbReference>